<dbReference type="GO" id="GO:0005783">
    <property type="term" value="C:endoplasmic reticulum"/>
    <property type="evidence" value="ECO:0007669"/>
    <property type="project" value="TreeGrafter"/>
</dbReference>
<accession>A0A507AT86</accession>
<dbReference type="PANTHER" id="PTHR10366">
    <property type="entry name" value="NAD DEPENDENT EPIMERASE/DEHYDRATASE"/>
    <property type="match status" value="1"/>
</dbReference>
<proteinExistence type="inferred from homology"/>
<keyword evidence="5" id="KW-1185">Reference proteome</keyword>
<dbReference type="PANTHER" id="PTHR10366:SF447">
    <property type="entry name" value="HYDROXYSTEROID DEHYDROGENASE_ISOMERASE FAMILY PROTEIN, PUTATIVE (AFU_ORTHOLOGUE AFUA_1G06450)-RELATED"/>
    <property type="match status" value="1"/>
</dbReference>
<dbReference type="EMBL" id="SKBQ01000063">
    <property type="protein sequence ID" value="TPX09704.1"/>
    <property type="molecule type" value="Genomic_DNA"/>
</dbReference>
<dbReference type="AlphaFoldDB" id="A0A507AT86"/>
<gene>
    <name evidence="4" type="ORF">E0L32_009043</name>
</gene>
<evidence type="ECO:0000313" key="4">
    <source>
        <dbReference type="EMBL" id="TPX09704.1"/>
    </source>
</evidence>
<dbReference type="SUPFAM" id="SSF51735">
    <property type="entry name" value="NAD(P)-binding Rossmann-fold domains"/>
    <property type="match status" value="1"/>
</dbReference>
<dbReference type="InterPro" id="IPR002225">
    <property type="entry name" value="3Beta_OHSteriod_DH/Estase"/>
</dbReference>
<dbReference type="OrthoDB" id="10058185at2759"/>
<sequence>MALSTVAMLGALGSFVSHLTESPLRAGVSLVLLCLSVYLFHVNRLLSGTPEEVRRLSPHRWTRNQIRAAYRTLEQRPITTESFVGQVPPKLERRYIVTGGSGLVGGYIVLQLLARGQDPSAIRIVDFQAPHRRDMLSGPASRVGFVKADITSEEAVESAFSKTWPTGIKQLPVTVFHTAAVIVPSDRSRLVYGFCEAVNVGGTINVLEAAKRVGADVLIMTSSASISIRPVEPWVRPWQWKEWPKHYWQLLDEADFFELPREHEGYFANYPASKARAERIVCAANGRAMRTGCIRPANGVYGHPTDNTVGGPLNMQTYPAWSGHIVQSFVHGANCAIAHLQMEAVLAKPDSASAPQAGRPFTITDPNPPIAYADLWLLVETLSVTPFRTIPLLPVPMLLLSHVIEVYSLLPIRFPCLRWFMPPIPGNAKHLKPALFSITTHLFANNQAARKPVQEGGLGYTGVLGTLDGMSQELLEWNHEHLETSPLTKTKYTSSVSLAEEIERIRSAAAKIRLPSSSG</sequence>
<comment type="similarity">
    <text evidence="2">Belongs to the NAD(P)-dependent epimerase/dehydratase family. Dihydroflavonol-4-reductase subfamily.</text>
</comment>
<dbReference type="GO" id="GO:0000252">
    <property type="term" value="F:3-beta-hydroxysteroid dehydrogenase [NAD(P)+]/C4-decarboxylase activity"/>
    <property type="evidence" value="ECO:0007669"/>
    <property type="project" value="TreeGrafter"/>
</dbReference>
<evidence type="ECO:0000259" key="3">
    <source>
        <dbReference type="Pfam" id="PF01073"/>
    </source>
</evidence>
<evidence type="ECO:0000313" key="5">
    <source>
        <dbReference type="Proteomes" id="UP000319257"/>
    </source>
</evidence>
<dbReference type="Proteomes" id="UP000319257">
    <property type="component" value="Unassembled WGS sequence"/>
</dbReference>
<reference evidence="4 5" key="1">
    <citation type="submission" date="2019-06" db="EMBL/GenBank/DDBJ databases">
        <title>Draft genome sequence of the filamentous fungus Phialemoniopsis curvata isolated from diesel fuel.</title>
        <authorList>
            <person name="Varaljay V.A."/>
            <person name="Lyon W.J."/>
            <person name="Crouch A.L."/>
            <person name="Drake C.E."/>
            <person name="Hollomon J.M."/>
            <person name="Nadeau L.J."/>
            <person name="Nunn H.S."/>
            <person name="Stevenson B.S."/>
            <person name="Bojanowski C.L."/>
            <person name="Crookes-Goodson W.J."/>
        </authorList>
    </citation>
    <scope>NUCLEOTIDE SEQUENCE [LARGE SCALE GENOMIC DNA]</scope>
    <source>
        <strain evidence="4 5">D216</strain>
    </source>
</reference>
<dbReference type="InterPro" id="IPR050425">
    <property type="entry name" value="NAD(P)_dehydrat-like"/>
</dbReference>
<evidence type="ECO:0000256" key="1">
    <source>
        <dbReference type="ARBA" id="ARBA00023002"/>
    </source>
</evidence>
<dbReference type="GO" id="GO:0006696">
    <property type="term" value="P:ergosterol biosynthetic process"/>
    <property type="evidence" value="ECO:0007669"/>
    <property type="project" value="TreeGrafter"/>
</dbReference>
<feature type="domain" description="3-beta hydroxysteroid dehydrogenase/isomerase" evidence="3">
    <location>
        <begin position="96"/>
        <end position="226"/>
    </location>
</feature>
<dbReference type="Gene3D" id="3.40.50.720">
    <property type="entry name" value="NAD(P)-binding Rossmann-like Domain"/>
    <property type="match status" value="1"/>
</dbReference>
<organism evidence="4 5">
    <name type="scientific">Thyridium curvatum</name>
    <dbReference type="NCBI Taxonomy" id="1093900"/>
    <lineage>
        <taxon>Eukaryota</taxon>
        <taxon>Fungi</taxon>
        <taxon>Dikarya</taxon>
        <taxon>Ascomycota</taxon>
        <taxon>Pezizomycotina</taxon>
        <taxon>Sordariomycetes</taxon>
        <taxon>Sordariomycetidae</taxon>
        <taxon>Thyridiales</taxon>
        <taxon>Thyridiaceae</taxon>
        <taxon>Thyridium</taxon>
    </lineage>
</organism>
<dbReference type="STRING" id="1093900.A0A507AT86"/>
<keyword evidence="1" id="KW-0560">Oxidoreductase</keyword>
<dbReference type="InterPro" id="IPR036291">
    <property type="entry name" value="NAD(P)-bd_dom_sf"/>
</dbReference>
<evidence type="ECO:0000256" key="2">
    <source>
        <dbReference type="ARBA" id="ARBA00023445"/>
    </source>
</evidence>
<comment type="caution">
    <text evidence="4">The sequence shown here is derived from an EMBL/GenBank/DDBJ whole genome shotgun (WGS) entry which is preliminary data.</text>
</comment>
<dbReference type="GeneID" id="41976490"/>
<feature type="domain" description="3-beta hydroxysteroid dehydrogenase/isomerase" evidence="3">
    <location>
        <begin position="266"/>
        <end position="377"/>
    </location>
</feature>
<protein>
    <recommendedName>
        <fullName evidence="3">3-beta hydroxysteroid dehydrogenase/isomerase domain-containing protein</fullName>
    </recommendedName>
</protein>
<name>A0A507AT86_9PEZI</name>
<dbReference type="InParanoid" id="A0A507AT86"/>
<dbReference type="Pfam" id="PF01073">
    <property type="entry name" value="3Beta_HSD"/>
    <property type="match status" value="2"/>
</dbReference>
<dbReference type="RefSeq" id="XP_030991415.1">
    <property type="nucleotide sequence ID" value="XM_031143965.1"/>
</dbReference>